<reference evidence="10 11" key="1">
    <citation type="submission" date="2023-07" db="EMBL/GenBank/DDBJ databases">
        <title>Paenibacillus sp. JX-17 nov. isolated from soil.</title>
        <authorList>
            <person name="Wan Y."/>
            <person name="Liu B."/>
        </authorList>
    </citation>
    <scope>NUCLEOTIDE SEQUENCE [LARGE SCALE GENOMIC DNA]</scope>
    <source>
        <strain evidence="10 11">JX-17</strain>
    </source>
</reference>
<dbReference type="RefSeq" id="WP_305023636.1">
    <property type="nucleotide sequence ID" value="NZ_JAUQTB010000003.1"/>
</dbReference>
<dbReference type="InterPro" id="IPR057336">
    <property type="entry name" value="GerAC_N"/>
</dbReference>
<dbReference type="InterPro" id="IPR038501">
    <property type="entry name" value="Spore_GerAC_C_sf"/>
</dbReference>
<evidence type="ECO:0000256" key="4">
    <source>
        <dbReference type="ARBA" id="ARBA00022729"/>
    </source>
</evidence>
<name>A0ABT9CCQ8_9BACL</name>
<proteinExistence type="inferred from homology"/>
<dbReference type="PROSITE" id="PS51257">
    <property type="entry name" value="PROKAR_LIPOPROTEIN"/>
    <property type="match status" value="1"/>
</dbReference>
<dbReference type="InterPro" id="IPR046953">
    <property type="entry name" value="Spore_GerAC-like_C"/>
</dbReference>
<keyword evidence="7" id="KW-0449">Lipoprotein</keyword>
<keyword evidence="11" id="KW-1185">Reference proteome</keyword>
<dbReference type="PANTHER" id="PTHR35789:SF1">
    <property type="entry name" value="SPORE GERMINATION PROTEIN B3"/>
    <property type="match status" value="1"/>
</dbReference>
<evidence type="ECO:0000256" key="7">
    <source>
        <dbReference type="ARBA" id="ARBA00023288"/>
    </source>
</evidence>
<evidence type="ECO:0000256" key="2">
    <source>
        <dbReference type="ARBA" id="ARBA00007886"/>
    </source>
</evidence>
<dbReference type="EMBL" id="JAUQTB010000003">
    <property type="protein sequence ID" value="MDO7906444.1"/>
    <property type="molecule type" value="Genomic_DNA"/>
</dbReference>
<keyword evidence="4" id="KW-0732">Signal</keyword>
<keyword evidence="6" id="KW-0564">Palmitate</keyword>
<comment type="similarity">
    <text evidence="2">Belongs to the GerABKC lipoprotein family.</text>
</comment>
<dbReference type="Proteomes" id="UP001240171">
    <property type="component" value="Unassembled WGS sequence"/>
</dbReference>
<gene>
    <name evidence="10" type="ORF">Q5741_08440</name>
</gene>
<accession>A0ABT9CCQ8</accession>
<evidence type="ECO:0000256" key="3">
    <source>
        <dbReference type="ARBA" id="ARBA00022544"/>
    </source>
</evidence>
<dbReference type="PANTHER" id="PTHR35789">
    <property type="entry name" value="SPORE GERMINATION PROTEIN B3"/>
    <property type="match status" value="1"/>
</dbReference>
<organism evidence="10 11">
    <name type="scientific">Paenibacillus lacisoli</name>
    <dbReference type="NCBI Taxonomy" id="3064525"/>
    <lineage>
        <taxon>Bacteria</taxon>
        <taxon>Bacillati</taxon>
        <taxon>Bacillota</taxon>
        <taxon>Bacilli</taxon>
        <taxon>Bacillales</taxon>
        <taxon>Paenibacillaceae</taxon>
        <taxon>Paenibacillus</taxon>
    </lineage>
</organism>
<sequence length="398" mass="44262">MRRVSVAAGLLLLPLVLGGCWDRREVNDVAFVMGSAVDKEANGYRTTLQIAMPSQLGGAGSEGGGGGTSGDKSWYLESRYGETIRASQISEQRSLSRMLHYSHRRMLLIGEDLARSGVSQMMDVLVRMPQNRLSSLLVVTSGPAYKVIQADAPIEKFPSEMVRELSHEYMKKPRSVKSMIHTLIEEGVDSAVPLVGLTSNVPQGWSNTQSTIAIEGLAVFHGDRMTGAVRGNQAKALVMAMNQSRNQEILVTPPDGSGKISVMLYDNHAKLIPHIQGDRIRMTIRIDCRGSVVENESAMSLTRDKSMSWLEQQTAAQLKEDVEKSVRLIQKTYKSDVLGMGNMIYTKHPEAWQKFRSKWDQMYPEVDVDVKTLIHIENLGTVSKPLGKREDQIRYDEP</sequence>
<evidence type="ECO:0000259" key="9">
    <source>
        <dbReference type="Pfam" id="PF25198"/>
    </source>
</evidence>
<protein>
    <submittedName>
        <fullName evidence="10">Ger(X)C family spore germination protein</fullName>
    </submittedName>
</protein>
<dbReference type="InterPro" id="IPR008844">
    <property type="entry name" value="Spore_GerAC-like"/>
</dbReference>
<feature type="domain" description="Spore germination protein N-terminal" evidence="9">
    <location>
        <begin position="22"/>
        <end position="186"/>
    </location>
</feature>
<evidence type="ECO:0000259" key="8">
    <source>
        <dbReference type="Pfam" id="PF05504"/>
    </source>
</evidence>
<dbReference type="NCBIfam" id="TIGR02887">
    <property type="entry name" value="spore_ger_x_C"/>
    <property type="match status" value="1"/>
</dbReference>
<keyword evidence="3" id="KW-0309">Germination</keyword>
<feature type="domain" description="Spore germination GerAC-like C-terminal" evidence="8">
    <location>
        <begin position="215"/>
        <end position="380"/>
    </location>
</feature>
<evidence type="ECO:0000313" key="11">
    <source>
        <dbReference type="Proteomes" id="UP001240171"/>
    </source>
</evidence>
<dbReference type="Gene3D" id="3.30.300.210">
    <property type="entry name" value="Nutrient germinant receptor protein C, domain 3"/>
    <property type="match status" value="1"/>
</dbReference>
<evidence type="ECO:0000256" key="1">
    <source>
        <dbReference type="ARBA" id="ARBA00004635"/>
    </source>
</evidence>
<comment type="caution">
    <text evidence="10">The sequence shown here is derived from an EMBL/GenBank/DDBJ whole genome shotgun (WGS) entry which is preliminary data.</text>
</comment>
<dbReference type="Pfam" id="PF25198">
    <property type="entry name" value="Spore_GerAC_N"/>
    <property type="match status" value="1"/>
</dbReference>
<evidence type="ECO:0000256" key="6">
    <source>
        <dbReference type="ARBA" id="ARBA00023139"/>
    </source>
</evidence>
<evidence type="ECO:0000313" key="10">
    <source>
        <dbReference type="EMBL" id="MDO7906444.1"/>
    </source>
</evidence>
<dbReference type="Pfam" id="PF05504">
    <property type="entry name" value="Spore_GerAC"/>
    <property type="match status" value="1"/>
</dbReference>
<evidence type="ECO:0000256" key="5">
    <source>
        <dbReference type="ARBA" id="ARBA00023136"/>
    </source>
</evidence>
<comment type="subcellular location">
    <subcellularLocation>
        <location evidence="1">Membrane</location>
        <topology evidence="1">Lipid-anchor</topology>
    </subcellularLocation>
</comment>
<keyword evidence="5" id="KW-0472">Membrane</keyword>